<accession>A0AAD7I5J5</accession>
<organism evidence="2 3">
    <name type="scientific">Mycena maculata</name>
    <dbReference type="NCBI Taxonomy" id="230809"/>
    <lineage>
        <taxon>Eukaryota</taxon>
        <taxon>Fungi</taxon>
        <taxon>Dikarya</taxon>
        <taxon>Basidiomycota</taxon>
        <taxon>Agaricomycotina</taxon>
        <taxon>Agaricomycetes</taxon>
        <taxon>Agaricomycetidae</taxon>
        <taxon>Agaricales</taxon>
        <taxon>Marasmiineae</taxon>
        <taxon>Mycenaceae</taxon>
        <taxon>Mycena</taxon>
    </lineage>
</organism>
<evidence type="ECO:0000313" key="3">
    <source>
        <dbReference type="Proteomes" id="UP001215280"/>
    </source>
</evidence>
<keyword evidence="3" id="KW-1185">Reference proteome</keyword>
<dbReference type="EMBL" id="JARJLG010000155">
    <property type="protein sequence ID" value="KAJ7735409.1"/>
    <property type="molecule type" value="Genomic_DNA"/>
</dbReference>
<gene>
    <name evidence="2" type="ORF">DFH07DRAFT_843769</name>
</gene>
<protein>
    <submittedName>
        <fullName evidence="2">Uncharacterized protein</fullName>
    </submittedName>
</protein>
<evidence type="ECO:0000313" key="2">
    <source>
        <dbReference type="EMBL" id="KAJ7735409.1"/>
    </source>
</evidence>
<name>A0AAD7I5J5_9AGAR</name>
<sequence length="201" mass="20291">MFSSTFTLTALTLGLASFVGTASAAVSNDGLTIFAPGGDNLWWIVDADNTLIWSCAESTVTQFTVWINNSDTSLLSAITQLLSVEPNYDCSQTISANVNTAPVGTGYTIVLTDITNNSNIYAATDPFEIKALSAGYPPASNTPTDSASATVQKTGSIASGTGTAGATAASASTTKSSTASTVRIQVAGVLAAAAAIAAFVL</sequence>
<feature type="signal peptide" evidence="1">
    <location>
        <begin position="1"/>
        <end position="24"/>
    </location>
</feature>
<feature type="chain" id="PRO_5041903304" evidence="1">
    <location>
        <begin position="25"/>
        <end position="201"/>
    </location>
</feature>
<dbReference type="AlphaFoldDB" id="A0AAD7I5J5"/>
<evidence type="ECO:0000256" key="1">
    <source>
        <dbReference type="SAM" id="SignalP"/>
    </source>
</evidence>
<keyword evidence="1" id="KW-0732">Signal</keyword>
<reference evidence="2" key="1">
    <citation type="submission" date="2023-03" db="EMBL/GenBank/DDBJ databases">
        <title>Massive genome expansion in bonnet fungi (Mycena s.s.) driven by repeated elements and novel gene families across ecological guilds.</title>
        <authorList>
            <consortium name="Lawrence Berkeley National Laboratory"/>
            <person name="Harder C.B."/>
            <person name="Miyauchi S."/>
            <person name="Viragh M."/>
            <person name="Kuo A."/>
            <person name="Thoen E."/>
            <person name="Andreopoulos B."/>
            <person name="Lu D."/>
            <person name="Skrede I."/>
            <person name="Drula E."/>
            <person name="Henrissat B."/>
            <person name="Morin E."/>
            <person name="Kohler A."/>
            <person name="Barry K."/>
            <person name="LaButti K."/>
            <person name="Morin E."/>
            <person name="Salamov A."/>
            <person name="Lipzen A."/>
            <person name="Mereny Z."/>
            <person name="Hegedus B."/>
            <person name="Baldrian P."/>
            <person name="Stursova M."/>
            <person name="Weitz H."/>
            <person name="Taylor A."/>
            <person name="Grigoriev I.V."/>
            <person name="Nagy L.G."/>
            <person name="Martin F."/>
            <person name="Kauserud H."/>
        </authorList>
    </citation>
    <scope>NUCLEOTIDE SEQUENCE</scope>
    <source>
        <strain evidence="2">CBHHK188m</strain>
    </source>
</reference>
<comment type="caution">
    <text evidence="2">The sequence shown here is derived from an EMBL/GenBank/DDBJ whole genome shotgun (WGS) entry which is preliminary data.</text>
</comment>
<dbReference type="Proteomes" id="UP001215280">
    <property type="component" value="Unassembled WGS sequence"/>
</dbReference>
<proteinExistence type="predicted"/>